<comment type="caution">
    <text evidence="1">The sequence shown here is derived from an EMBL/GenBank/DDBJ whole genome shotgun (WGS) entry which is preliminary data.</text>
</comment>
<sequence length="275" mass="30698">MPGSCPGRKGMFMAELETLPRGKSTRFPTLPSTFATDIFPRGQNTGKQFAMRGTEDASVNRQISGGVPNHYFEGEAYMNNIRFVTNNKQTERKSGFGSSMFGCRNEYTRNNRVGQFHNFVQVEENGNPKRRIQEPRNTSNKPYHVKGTFELEAANMSEIFDHPPSILEFSPPGHNLRYRDRTAASETTSREHYSGAVHPALGRSMPAGMGRTAPWGGHSTSDHHFSFDPIKNEMTQYPKTRNLKASMKENSMAPVSTFITPSNGSCTYEVGKGNT</sequence>
<reference evidence="1 2" key="1">
    <citation type="journal article" date="2015" name="Genome Biol. Evol.">
        <title>Comparative Genomics of a Bacterivorous Green Alga Reveals Evolutionary Causalities and Consequences of Phago-Mixotrophic Mode of Nutrition.</title>
        <authorList>
            <person name="Burns J.A."/>
            <person name="Paasch A."/>
            <person name="Narechania A."/>
            <person name="Kim E."/>
        </authorList>
    </citation>
    <scope>NUCLEOTIDE SEQUENCE [LARGE SCALE GENOMIC DNA]</scope>
    <source>
        <strain evidence="1 2">PLY_AMNH</strain>
    </source>
</reference>
<evidence type="ECO:0000313" key="1">
    <source>
        <dbReference type="EMBL" id="KAK3284003.1"/>
    </source>
</evidence>
<proteinExistence type="predicted"/>
<dbReference type="AlphaFoldDB" id="A0AAE0GTX3"/>
<organism evidence="1 2">
    <name type="scientific">Cymbomonas tetramitiformis</name>
    <dbReference type="NCBI Taxonomy" id="36881"/>
    <lineage>
        <taxon>Eukaryota</taxon>
        <taxon>Viridiplantae</taxon>
        <taxon>Chlorophyta</taxon>
        <taxon>Pyramimonadophyceae</taxon>
        <taxon>Pyramimonadales</taxon>
        <taxon>Pyramimonadaceae</taxon>
        <taxon>Cymbomonas</taxon>
    </lineage>
</organism>
<keyword evidence="2" id="KW-1185">Reference proteome</keyword>
<gene>
    <name evidence="1" type="ORF">CYMTET_8327</name>
</gene>
<dbReference type="Proteomes" id="UP001190700">
    <property type="component" value="Unassembled WGS sequence"/>
</dbReference>
<name>A0AAE0GTX3_9CHLO</name>
<evidence type="ECO:0000313" key="2">
    <source>
        <dbReference type="Proteomes" id="UP001190700"/>
    </source>
</evidence>
<dbReference type="EMBL" id="LGRX02002544">
    <property type="protein sequence ID" value="KAK3284003.1"/>
    <property type="molecule type" value="Genomic_DNA"/>
</dbReference>
<protein>
    <submittedName>
        <fullName evidence="1">Uncharacterized protein</fullName>
    </submittedName>
</protein>
<accession>A0AAE0GTX3</accession>